<keyword evidence="3" id="KW-1185">Reference proteome</keyword>
<dbReference type="EMBL" id="JH687553">
    <property type="protein sequence ID" value="EIN04590.1"/>
    <property type="molecule type" value="Genomic_DNA"/>
</dbReference>
<sequence length="245" mass="23601">MKFTTSFVALSLVALGVQARHELPSRYSLARRGNQFVTGPCSVDSDCQQGCCGFATGKCAGPAVAQSNGSGGCGHGTAAPNCNVAAALGLKDCIAGAVNGNLADPAVQTAAAFVAQLDGLPFTPASGSSASNNAAAPAAAAPAAAAPAADQASKSTVFETCAADSDCQQGCCGFSTGKCAGPAVAQTNGSGGCGHGTAVPNCSVAKALGLSDCVAGGTSNPTDPLVQAAAAFVSKLDNIPFTPAK</sequence>
<protein>
    <recommendedName>
        <fullName evidence="4">Biotrophy-associated secreted protein 2</fullName>
    </recommendedName>
</protein>
<dbReference type="Proteomes" id="UP000054196">
    <property type="component" value="Unassembled WGS sequence"/>
</dbReference>
<evidence type="ECO:0008006" key="4">
    <source>
        <dbReference type="Google" id="ProtNLM"/>
    </source>
</evidence>
<reference evidence="3" key="1">
    <citation type="journal article" date="2012" name="Science">
        <title>The Paleozoic origin of enzymatic lignin decomposition reconstructed from 31 fungal genomes.</title>
        <authorList>
            <person name="Floudas D."/>
            <person name="Binder M."/>
            <person name="Riley R."/>
            <person name="Barry K."/>
            <person name="Blanchette R.A."/>
            <person name="Henrissat B."/>
            <person name="Martinez A.T."/>
            <person name="Otillar R."/>
            <person name="Spatafora J.W."/>
            <person name="Yadav J.S."/>
            <person name="Aerts A."/>
            <person name="Benoit I."/>
            <person name="Boyd A."/>
            <person name="Carlson A."/>
            <person name="Copeland A."/>
            <person name="Coutinho P.M."/>
            <person name="de Vries R.P."/>
            <person name="Ferreira P."/>
            <person name="Findley K."/>
            <person name="Foster B."/>
            <person name="Gaskell J."/>
            <person name="Glotzer D."/>
            <person name="Gorecki P."/>
            <person name="Heitman J."/>
            <person name="Hesse C."/>
            <person name="Hori C."/>
            <person name="Igarashi K."/>
            <person name="Jurgens J.A."/>
            <person name="Kallen N."/>
            <person name="Kersten P."/>
            <person name="Kohler A."/>
            <person name="Kuees U."/>
            <person name="Kumar T.K.A."/>
            <person name="Kuo A."/>
            <person name="LaButti K."/>
            <person name="Larrondo L.F."/>
            <person name="Lindquist E."/>
            <person name="Ling A."/>
            <person name="Lombard V."/>
            <person name="Lucas S."/>
            <person name="Lundell T."/>
            <person name="Martin R."/>
            <person name="McLaughlin D.J."/>
            <person name="Morgenstern I."/>
            <person name="Morin E."/>
            <person name="Murat C."/>
            <person name="Nagy L.G."/>
            <person name="Nolan M."/>
            <person name="Ohm R.A."/>
            <person name="Patyshakuliyeva A."/>
            <person name="Rokas A."/>
            <person name="Ruiz-Duenas F.J."/>
            <person name="Sabat G."/>
            <person name="Salamov A."/>
            <person name="Samejima M."/>
            <person name="Schmutz J."/>
            <person name="Slot J.C."/>
            <person name="St John F."/>
            <person name="Stenlid J."/>
            <person name="Sun H."/>
            <person name="Sun S."/>
            <person name="Syed K."/>
            <person name="Tsang A."/>
            <person name="Wiebenga A."/>
            <person name="Young D."/>
            <person name="Pisabarro A."/>
            <person name="Eastwood D.C."/>
            <person name="Martin F."/>
            <person name="Cullen D."/>
            <person name="Grigoriev I.V."/>
            <person name="Hibbett D.S."/>
        </authorList>
    </citation>
    <scope>NUCLEOTIDE SEQUENCE [LARGE SCALE GENOMIC DNA]</scope>
    <source>
        <strain evidence="3">HHB-11173 SS5</strain>
    </source>
</reference>
<feature type="chain" id="PRO_5004455267" description="Biotrophy-associated secreted protein 2" evidence="1">
    <location>
        <begin position="20"/>
        <end position="245"/>
    </location>
</feature>
<name>R7S2G7_PUNST</name>
<proteinExistence type="predicted"/>
<gene>
    <name evidence="2" type="ORF">PUNSTDRAFT_138241</name>
</gene>
<dbReference type="GeneID" id="18880031"/>
<accession>R7S2G7</accession>
<evidence type="ECO:0000313" key="2">
    <source>
        <dbReference type="EMBL" id="EIN04590.1"/>
    </source>
</evidence>
<dbReference type="HOGENOM" id="CLU_117748_0_0_1"/>
<feature type="signal peptide" evidence="1">
    <location>
        <begin position="1"/>
        <end position="19"/>
    </location>
</feature>
<dbReference type="OrthoDB" id="2132010at2759"/>
<dbReference type="AlphaFoldDB" id="R7S2G7"/>
<keyword evidence="1" id="KW-0732">Signal</keyword>
<evidence type="ECO:0000313" key="3">
    <source>
        <dbReference type="Proteomes" id="UP000054196"/>
    </source>
</evidence>
<evidence type="ECO:0000256" key="1">
    <source>
        <dbReference type="SAM" id="SignalP"/>
    </source>
</evidence>
<dbReference type="RefSeq" id="XP_007387983.1">
    <property type="nucleotide sequence ID" value="XM_007387921.1"/>
</dbReference>
<organism evidence="2 3">
    <name type="scientific">Punctularia strigosozonata (strain HHB-11173)</name>
    <name type="common">White-rot fungus</name>
    <dbReference type="NCBI Taxonomy" id="741275"/>
    <lineage>
        <taxon>Eukaryota</taxon>
        <taxon>Fungi</taxon>
        <taxon>Dikarya</taxon>
        <taxon>Basidiomycota</taxon>
        <taxon>Agaricomycotina</taxon>
        <taxon>Agaricomycetes</taxon>
        <taxon>Corticiales</taxon>
        <taxon>Punctulariaceae</taxon>
        <taxon>Punctularia</taxon>
    </lineage>
</organism>
<dbReference type="KEGG" id="psq:PUNSTDRAFT_138241"/>